<dbReference type="EMBL" id="BAABKZ010000002">
    <property type="protein sequence ID" value="GAA5091872.1"/>
    <property type="molecule type" value="Genomic_DNA"/>
</dbReference>
<organism evidence="3 4">
    <name type="scientific">Microbacterium yannicii</name>
    <dbReference type="NCBI Taxonomy" id="671622"/>
    <lineage>
        <taxon>Bacteria</taxon>
        <taxon>Bacillati</taxon>
        <taxon>Actinomycetota</taxon>
        <taxon>Actinomycetes</taxon>
        <taxon>Micrococcales</taxon>
        <taxon>Microbacteriaceae</taxon>
        <taxon>Microbacterium</taxon>
    </lineage>
</organism>
<feature type="region of interest" description="Disordered" evidence="1">
    <location>
        <begin position="269"/>
        <end position="290"/>
    </location>
</feature>
<evidence type="ECO:0000259" key="2">
    <source>
        <dbReference type="Pfam" id="PF17765"/>
    </source>
</evidence>
<dbReference type="PANTHER" id="PTHR35010:SF2">
    <property type="entry name" value="BLL4672 PROTEIN"/>
    <property type="match status" value="1"/>
</dbReference>
<evidence type="ECO:0000313" key="4">
    <source>
        <dbReference type="Proteomes" id="UP001501407"/>
    </source>
</evidence>
<sequence length="290" mass="31170">MRMDGVNPLAQFLRARRSVLEPGDVGLPRSHSPRRVAGLRREEVAMLAGISADYYLKLEQGREHNPSTAVLAGLIGALALDADGAAHLHRLARPAVGRAAPPETVSESLVGLITSMASIPAHVVNRRLDIIYVNPLGQMLSPGFRVGNNLVKLTFDPGLPRDAYWRLTAPRAVAYLRASVDPHDDGPAMASLLNDLRAMDPEFEGMWQRHETRMPGGHPSTFQHPEVGSIELRYQTFNLPGTGGQALGMYVAAPGSPSAEKIQMLSLLAAQRPGEGDRGTPRKTGGTTSA</sequence>
<dbReference type="InterPro" id="IPR001387">
    <property type="entry name" value="Cro/C1-type_HTH"/>
</dbReference>
<dbReference type="Pfam" id="PF17765">
    <property type="entry name" value="MLTR_LBD"/>
    <property type="match status" value="1"/>
</dbReference>
<dbReference type="SUPFAM" id="SSF47413">
    <property type="entry name" value="lambda repressor-like DNA-binding domains"/>
    <property type="match status" value="1"/>
</dbReference>
<dbReference type="InterPro" id="IPR041413">
    <property type="entry name" value="MLTR_LBD"/>
</dbReference>
<dbReference type="PANTHER" id="PTHR35010">
    <property type="entry name" value="BLL4672 PROTEIN-RELATED"/>
    <property type="match status" value="1"/>
</dbReference>
<evidence type="ECO:0000256" key="1">
    <source>
        <dbReference type="SAM" id="MobiDB-lite"/>
    </source>
</evidence>
<gene>
    <name evidence="3" type="ORF">GCM10025760_19660</name>
</gene>
<name>A0ABP9M999_9MICO</name>
<feature type="domain" description="MmyB-like transcription regulator ligand binding" evidence="2">
    <location>
        <begin position="105"/>
        <end position="265"/>
    </location>
</feature>
<comment type="caution">
    <text evidence="3">The sequence shown here is derived from an EMBL/GenBank/DDBJ whole genome shotgun (WGS) entry which is preliminary data.</text>
</comment>
<proteinExistence type="predicted"/>
<evidence type="ECO:0000313" key="3">
    <source>
        <dbReference type="EMBL" id="GAA5091872.1"/>
    </source>
</evidence>
<accession>A0ABP9M999</accession>
<dbReference type="Proteomes" id="UP001501407">
    <property type="component" value="Unassembled WGS sequence"/>
</dbReference>
<dbReference type="Gene3D" id="3.30.450.180">
    <property type="match status" value="1"/>
</dbReference>
<protein>
    <submittedName>
        <fullName evidence="3">Helix-turn-helix transcriptional regulator</fullName>
    </submittedName>
</protein>
<dbReference type="InterPro" id="IPR010982">
    <property type="entry name" value="Lambda_DNA-bd_dom_sf"/>
</dbReference>
<keyword evidence="4" id="KW-1185">Reference proteome</keyword>
<dbReference type="Pfam" id="PF13560">
    <property type="entry name" value="HTH_31"/>
    <property type="match status" value="1"/>
</dbReference>
<reference evidence="4" key="1">
    <citation type="journal article" date="2019" name="Int. J. Syst. Evol. Microbiol.">
        <title>The Global Catalogue of Microorganisms (GCM) 10K type strain sequencing project: providing services to taxonomists for standard genome sequencing and annotation.</title>
        <authorList>
            <consortium name="The Broad Institute Genomics Platform"/>
            <consortium name="The Broad Institute Genome Sequencing Center for Infectious Disease"/>
            <person name="Wu L."/>
            <person name="Ma J."/>
        </authorList>
    </citation>
    <scope>NUCLEOTIDE SEQUENCE [LARGE SCALE GENOMIC DNA]</scope>
    <source>
        <strain evidence="4">JCM 18959</strain>
    </source>
</reference>
<dbReference type="Gene3D" id="1.10.260.40">
    <property type="entry name" value="lambda repressor-like DNA-binding domains"/>
    <property type="match status" value="1"/>
</dbReference>
<dbReference type="CDD" id="cd00093">
    <property type="entry name" value="HTH_XRE"/>
    <property type="match status" value="1"/>
</dbReference>